<dbReference type="RefSeq" id="WP_315733717.1">
    <property type="nucleotide sequence ID" value="NZ_JAVYII010000006.1"/>
</dbReference>
<evidence type="ECO:0000313" key="2">
    <source>
        <dbReference type="EMBL" id="MDT9594205.1"/>
    </source>
</evidence>
<dbReference type="Proteomes" id="UP001268542">
    <property type="component" value="Unassembled WGS sequence"/>
</dbReference>
<proteinExistence type="predicted"/>
<dbReference type="Pfam" id="PF09995">
    <property type="entry name" value="MPAB_Lcp_cat"/>
    <property type="match status" value="1"/>
</dbReference>
<gene>
    <name evidence="2" type="ORF">RDV89_14070</name>
</gene>
<evidence type="ECO:0000259" key="1">
    <source>
        <dbReference type="Pfam" id="PF09995"/>
    </source>
</evidence>
<reference evidence="2 3" key="1">
    <citation type="submission" date="2023-08" db="EMBL/GenBank/DDBJ databases">
        <title>Nocardioides seae sp. nov., a bacterium isolated from a soil.</title>
        <authorList>
            <person name="Wang X."/>
        </authorList>
    </citation>
    <scope>NUCLEOTIDE SEQUENCE [LARGE SCALE GENOMIC DNA]</scope>
    <source>
        <strain evidence="2 3">YZH12</strain>
    </source>
</reference>
<dbReference type="EMBL" id="JAVYII010000006">
    <property type="protein sequence ID" value="MDT9594205.1"/>
    <property type="molecule type" value="Genomic_DNA"/>
</dbReference>
<dbReference type="GO" id="GO:0016491">
    <property type="term" value="F:oxidoreductase activity"/>
    <property type="evidence" value="ECO:0007669"/>
    <property type="project" value="UniProtKB-KW"/>
</dbReference>
<accession>A0ABU3PY93</accession>
<comment type="caution">
    <text evidence="2">The sequence shown here is derived from an EMBL/GenBank/DDBJ whole genome shotgun (WGS) entry which is preliminary data.</text>
</comment>
<keyword evidence="3" id="KW-1185">Reference proteome</keyword>
<sequence>MSVPLLSPVSERVGEVAGGLVAGTRRRLGDALFSRVAGPEGPRQRARIHGAPGPRRFGPGDPIARVHGDASMFVGGMRALMLQALHPAAMAGVAEHSAYREDMWGRLHRTATFIAATTFATDADADAAVAAVRRIHERIVGTMRDGTPYAASDPHLLRWVHVAEIDSFLTAHQVYGARPLDDAEADTYVAQAAHVAEALGARDVPHTRAELDATLQAYRPELRGTPEAREAVRALLVEPPLPLAARVPYATLAAAAVGLMPAWTRLPLRLPWLPVTERTAVRAVGRVATGTIRWAMATDRAEAERLRTGATSG</sequence>
<dbReference type="PANTHER" id="PTHR36151:SF3">
    <property type="entry name" value="ER-BOUND OXYGENASE MPAB_MPAB'_RUBBER OXYGENASE CATALYTIC DOMAIN-CONTAINING PROTEIN"/>
    <property type="match status" value="1"/>
</dbReference>
<dbReference type="EC" id="1.-.-.-" evidence="2"/>
<keyword evidence="2" id="KW-0560">Oxidoreductase</keyword>
<organism evidence="2 3">
    <name type="scientific">Nocardioides imazamoxiresistens</name>
    <dbReference type="NCBI Taxonomy" id="3231893"/>
    <lineage>
        <taxon>Bacteria</taxon>
        <taxon>Bacillati</taxon>
        <taxon>Actinomycetota</taxon>
        <taxon>Actinomycetes</taxon>
        <taxon>Propionibacteriales</taxon>
        <taxon>Nocardioidaceae</taxon>
        <taxon>Nocardioides</taxon>
    </lineage>
</organism>
<name>A0ABU3PY93_9ACTN</name>
<dbReference type="InterPro" id="IPR018713">
    <property type="entry name" value="MPAB/Lcp_cat_dom"/>
</dbReference>
<protein>
    <submittedName>
        <fullName evidence="2">Oxygenase MpaB family protein</fullName>
        <ecNumber evidence="2">1.-.-.-</ecNumber>
    </submittedName>
</protein>
<feature type="domain" description="ER-bound oxygenase mpaB/mpaB'/Rubber oxygenase catalytic" evidence="1">
    <location>
        <begin position="65"/>
        <end position="288"/>
    </location>
</feature>
<dbReference type="PANTHER" id="PTHR36151">
    <property type="entry name" value="BLR2777 PROTEIN"/>
    <property type="match status" value="1"/>
</dbReference>
<evidence type="ECO:0000313" key="3">
    <source>
        <dbReference type="Proteomes" id="UP001268542"/>
    </source>
</evidence>